<protein>
    <submittedName>
        <fullName evidence="2">Uncharacterized protein</fullName>
    </submittedName>
</protein>
<dbReference type="EMBL" id="AZCX01000008">
    <property type="protein sequence ID" value="KRK47512.1"/>
    <property type="molecule type" value="Genomic_DNA"/>
</dbReference>
<comment type="caution">
    <text evidence="2">The sequence shown here is derived from an EMBL/GenBank/DDBJ whole genome shotgun (WGS) entry which is preliminary data.</text>
</comment>
<dbReference type="Proteomes" id="UP000050911">
    <property type="component" value="Unassembled WGS sequence"/>
</dbReference>
<evidence type="ECO:0000313" key="3">
    <source>
        <dbReference type="Proteomes" id="UP000050911"/>
    </source>
</evidence>
<dbReference type="AlphaFoldDB" id="A0A0R1HMB1"/>
<keyword evidence="3" id="KW-1185">Reference proteome</keyword>
<sequence>MEGILTVFTVLFLTLIMVSFLWPTVFNMTWQKVFWIILGGGIAIAIAGIYQFFRHEK</sequence>
<reference evidence="2 3" key="1">
    <citation type="journal article" date="2015" name="Genome Announc.">
        <title>Expanding the biotechnology potential of lactobacilli through comparative genomics of 213 strains and associated genera.</title>
        <authorList>
            <person name="Sun Z."/>
            <person name="Harris H.M."/>
            <person name="McCann A."/>
            <person name="Guo C."/>
            <person name="Argimon S."/>
            <person name="Zhang W."/>
            <person name="Yang X."/>
            <person name="Jeffery I.B."/>
            <person name="Cooney J.C."/>
            <person name="Kagawa T.F."/>
            <person name="Liu W."/>
            <person name="Song Y."/>
            <person name="Salvetti E."/>
            <person name="Wrobel A."/>
            <person name="Rasinkangas P."/>
            <person name="Parkhill J."/>
            <person name="Rea M.C."/>
            <person name="O'Sullivan O."/>
            <person name="Ritari J."/>
            <person name="Douillard F.P."/>
            <person name="Paul Ross R."/>
            <person name="Yang R."/>
            <person name="Briner A.E."/>
            <person name="Felis G.E."/>
            <person name="de Vos W.M."/>
            <person name="Barrangou R."/>
            <person name="Klaenhammer T.R."/>
            <person name="Caufield P.W."/>
            <person name="Cui Y."/>
            <person name="Zhang H."/>
            <person name="O'Toole P.W."/>
        </authorList>
    </citation>
    <scope>NUCLEOTIDE SEQUENCE [LARGE SCALE GENOMIC DNA]</scope>
    <source>
        <strain evidence="2 3">JCM 15530</strain>
    </source>
</reference>
<accession>A0A0R1HMB1</accession>
<keyword evidence="1" id="KW-0472">Membrane</keyword>
<feature type="transmembrane region" description="Helical" evidence="1">
    <location>
        <begin position="33"/>
        <end position="53"/>
    </location>
</feature>
<proteinExistence type="predicted"/>
<organism evidence="2 3">
    <name type="scientific">Secundilactobacillus kimchicus JCM 15530</name>
    <dbReference type="NCBI Taxonomy" id="1302272"/>
    <lineage>
        <taxon>Bacteria</taxon>
        <taxon>Bacillati</taxon>
        <taxon>Bacillota</taxon>
        <taxon>Bacilli</taxon>
        <taxon>Lactobacillales</taxon>
        <taxon>Lactobacillaceae</taxon>
        <taxon>Secundilactobacillus</taxon>
    </lineage>
</organism>
<dbReference type="PATRIC" id="fig|1302272.5.peg.2485"/>
<keyword evidence="1" id="KW-0812">Transmembrane</keyword>
<name>A0A0R1HMB1_9LACO</name>
<keyword evidence="1" id="KW-1133">Transmembrane helix</keyword>
<evidence type="ECO:0000256" key="1">
    <source>
        <dbReference type="SAM" id="Phobius"/>
    </source>
</evidence>
<gene>
    <name evidence="2" type="ORF">FC96_GL002438</name>
</gene>
<evidence type="ECO:0000313" key="2">
    <source>
        <dbReference type="EMBL" id="KRK47512.1"/>
    </source>
</evidence>